<proteinExistence type="inferred from homology"/>
<comment type="similarity">
    <text evidence="1">Belongs to the short-chain dehydrogenases/reductases (SDR) family.</text>
</comment>
<dbReference type="Pfam" id="PF00106">
    <property type="entry name" value="adh_short"/>
    <property type="match status" value="1"/>
</dbReference>
<dbReference type="EC" id="1.-.-.-" evidence="3"/>
<keyword evidence="2 3" id="KW-0560">Oxidoreductase</keyword>
<dbReference type="RefSeq" id="WP_115611494.1">
    <property type="nucleotide sequence ID" value="NZ_JBHLZC010000001.1"/>
</dbReference>
<evidence type="ECO:0000256" key="1">
    <source>
        <dbReference type="ARBA" id="ARBA00006484"/>
    </source>
</evidence>
<evidence type="ECO:0000256" key="2">
    <source>
        <dbReference type="ARBA" id="ARBA00023002"/>
    </source>
</evidence>
<dbReference type="OrthoDB" id="9790785at2"/>
<evidence type="ECO:0000313" key="3">
    <source>
        <dbReference type="EMBL" id="SUX22141.1"/>
    </source>
</evidence>
<dbReference type="EMBL" id="UFUW01000001">
    <property type="protein sequence ID" value="SUX22141.1"/>
    <property type="molecule type" value="Genomic_DNA"/>
</dbReference>
<dbReference type="GO" id="GO:0016491">
    <property type="term" value="F:oxidoreductase activity"/>
    <property type="evidence" value="ECO:0007669"/>
    <property type="project" value="UniProtKB-KW"/>
</dbReference>
<gene>
    <name evidence="3" type="primary">yciK</name>
    <name evidence="3" type="ORF">NCTC13294_01178</name>
</gene>
<dbReference type="SUPFAM" id="SSF51735">
    <property type="entry name" value="NAD(P)-binding Rossmann-fold domains"/>
    <property type="match status" value="1"/>
</dbReference>
<dbReference type="AlphaFoldDB" id="A0A381E6J3"/>
<reference evidence="3 4" key="1">
    <citation type="submission" date="2018-06" db="EMBL/GenBank/DDBJ databases">
        <authorList>
            <consortium name="Pathogen Informatics"/>
            <person name="Doyle S."/>
        </authorList>
    </citation>
    <scope>NUCLEOTIDE SEQUENCE [LARGE SCALE GENOMIC DNA]</scope>
    <source>
        <strain evidence="3 4">NCTC13294</strain>
    </source>
</reference>
<dbReference type="Gene3D" id="3.40.50.720">
    <property type="entry name" value="NAD(P)-binding Rossmann-like Domain"/>
    <property type="match status" value="1"/>
</dbReference>
<keyword evidence="4" id="KW-1185">Reference proteome</keyword>
<dbReference type="GO" id="GO:0016020">
    <property type="term" value="C:membrane"/>
    <property type="evidence" value="ECO:0007669"/>
    <property type="project" value="TreeGrafter"/>
</dbReference>
<dbReference type="InterPro" id="IPR002347">
    <property type="entry name" value="SDR_fam"/>
</dbReference>
<dbReference type="PANTHER" id="PTHR44196">
    <property type="entry name" value="DEHYDROGENASE/REDUCTASE SDR FAMILY MEMBER 7B"/>
    <property type="match status" value="1"/>
</dbReference>
<protein>
    <submittedName>
        <fullName evidence="3">Uncharacterized oxidoreductase yciK</fullName>
        <ecNumber evidence="3">1.-.-.-</ecNumber>
    </submittedName>
</protein>
<organism evidence="3 4">
    <name type="scientific">Cardiobacterium valvarum</name>
    <dbReference type="NCBI Taxonomy" id="194702"/>
    <lineage>
        <taxon>Bacteria</taxon>
        <taxon>Pseudomonadati</taxon>
        <taxon>Pseudomonadota</taxon>
        <taxon>Gammaproteobacteria</taxon>
        <taxon>Cardiobacteriales</taxon>
        <taxon>Cardiobacteriaceae</taxon>
        <taxon>Cardiobacterium</taxon>
    </lineage>
</organism>
<accession>A0A381E6J3</accession>
<sequence>MKTILLTGACGGIGSAVASVLDAAGHHLLLLDLDPLALEALDDGLQGDHTLVPFDLWRSGFDAYTRLAGLIQEDHGKLDAVINLAAVCGGLRPLAHADPTGWLQGLQVNLTAPLWLFQTLLPLMQAAAAPRFIVSLHREHRTQSAYWHSYGIAQAALTQLVHDLYQERHAYPTLGFATVDPGWVDTPLSRSVFPAGQPHWQSAGAVAPHYLAALAGDPDQLEHYP</sequence>
<dbReference type="PRINTS" id="PR00081">
    <property type="entry name" value="GDHRDH"/>
</dbReference>
<name>A0A381E6J3_9GAMM</name>
<dbReference type="PANTHER" id="PTHR44196:SF4">
    <property type="entry name" value="SHORT CHAIN DEHYDROGENASE"/>
    <property type="match status" value="1"/>
</dbReference>
<evidence type="ECO:0000313" key="4">
    <source>
        <dbReference type="Proteomes" id="UP000254572"/>
    </source>
</evidence>
<dbReference type="Proteomes" id="UP000254572">
    <property type="component" value="Unassembled WGS sequence"/>
</dbReference>
<dbReference type="InterPro" id="IPR036291">
    <property type="entry name" value="NAD(P)-bd_dom_sf"/>
</dbReference>